<evidence type="ECO:0000256" key="2">
    <source>
        <dbReference type="ARBA" id="ARBA00022475"/>
    </source>
</evidence>
<keyword evidence="4 6" id="KW-1133">Transmembrane helix</keyword>
<accession>A0A841L2D8</accession>
<comment type="caution">
    <text evidence="8">The sequence shown here is derived from an EMBL/GenBank/DDBJ whole genome shotgun (WGS) entry which is preliminary data.</text>
</comment>
<dbReference type="GO" id="GO:0005886">
    <property type="term" value="C:plasma membrane"/>
    <property type="evidence" value="ECO:0007669"/>
    <property type="project" value="UniProtKB-SubCell"/>
</dbReference>
<evidence type="ECO:0000313" key="9">
    <source>
        <dbReference type="Proteomes" id="UP000538147"/>
    </source>
</evidence>
<dbReference type="InterPro" id="IPR018076">
    <property type="entry name" value="T2SS_GspF_dom"/>
</dbReference>
<evidence type="ECO:0000256" key="6">
    <source>
        <dbReference type="SAM" id="Phobius"/>
    </source>
</evidence>
<dbReference type="PANTHER" id="PTHR35007:SF2">
    <property type="entry name" value="PILUS ASSEMBLE PROTEIN"/>
    <property type="match status" value="1"/>
</dbReference>
<evidence type="ECO:0000256" key="4">
    <source>
        <dbReference type="ARBA" id="ARBA00022989"/>
    </source>
</evidence>
<keyword evidence="5 6" id="KW-0472">Membrane</keyword>
<comment type="subcellular location">
    <subcellularLocation>
        <location evidence="1">Cell membrane</location>
        <topology evidence="1">Multi-pass membrane protein</topology>
    </subcellularLocation>
</comment>
<feature type="transmembrane region" description="Helical" evidence="6">
    <location>
        <begin position="283"/>
        <end position="305"/>
    </location>
</feature>
<feature type="transmembrane region" description="Helical" evidence="6">
    <location>
        <begin position="135"/>
        <end position="157"/>
    </location>
</feature>
<feature type="domain" description="Type II secretion system protein GspF" evidence="7">
    <location>
        <begin position="176"/>
        <end position="304"/>
    </location>
</feature>
<organism evidence="8 9">
    <name type="scientific">Polymorphobacter multimanifer</name>
    <dbReference type="NCBI Taxonomy" id="1070431"/>
    <lineage>
        <taxon>Bacteria</taxon>
        <taxon>Pseudomonadati</taxon>
        <taxon>Pseudomonadota</taxon>
        <taxon>Alphaproteobacteria</taxon>
        <taxon>Sphingomonadales</taxon>
        <taxon>Sphingosinicellaceae</taxon>
        <taxon>Polymorphobacter</taxon>
    </lineage>
</organism>
<evidence type="ECO:0000313" key="8">
    <source>
        <dbReference type="EMBL" id="MBB6226600.1"/>
    </source>
</evidence>
<evidence type="ECO:0000259" key="7">
    <source>
        <dbReference type="Pfam" id="PF00482"/>
    </source>
</evidence>
<keyword evidence="3 6" id="KW-0812">Transmembrane</keyword>
<dbReference type="EMBL" id="JACIIV010000004">
    <property type="protein sequence ID" value="MBB6226600.1"/>
    <property type="molecule type" value="Genomic_DNA"/>
</dbReference>
<dbReference type="Pfam" id="PF00482">
    <property type="entry name" value="T2SSF"/>
    <property type="match status" value="1"/>
</dbReference>
<dbReference type="AlphaFoldDB" id="A0A841L2D8"/>
<dbReference type="PANTHER" id="PTHR35007">
    <property type="entry name" value="INTEGRAL MEMBRANE PROTEIN-RELATED"/>
    <property type="match status" value="1"/>
</dbReference>
<dbReference type="Proteomes" id="UP000538147">
    <property type="component" value="Unassembled WGS sequence"/>
</dbReference>
<name>A0A841L2D8_9SPHN</name>
<sequence>MDSDSLVNGFIMLTVFAAVVLVVMAVAPMLQRRVDIKARLSGAAPTSAAAPAASAQSLRTDQTASIWARLVAEVERRGLSLSDTKGDQLTEKLMLAGYDQPFAPRVFVLTRTVLTLALPILALLIMVLFDAFPSAAVLYLTIVTLAGVGLYLPNFLVNSAAEERKKEILNGFPDTLDLMLVCVEAGLGIDAAFSRVGTEISRSHPLIARLFALVSLELRAGRTRETALRTLAKRTAVPEISAFVTLVVQSDRLGASISQALRIYAGEMRESRRMRAEEKAHRIPVLLSIPLICFLLPTMVAVLMLPASIQVKQSMQKLDANG</sequence>
<feature type="transmembrane region" description="Helical" evidence="6">
    <location>
        <begin position="6"/>
        <end position="30"/>
    </location>
</feature>
<evidence type="ECO:0000256" key="5">
    <source>
        <dbReference type="ARBA" id="ARBA00023136"/>
    </source>
</evidence>
<evidence type="ECO:0000256" key="1">
    <source>
        <dbReference type="ARBA" id="ARBA00004651"/>
    </source>
</evidence>
<keyword evidence="2" id="KW-1003">Cell membrane</keyword>
<gene>
    <name evidence="8" type="ORF">FHS79_000757</name>
</gene>
<feature type="transmembrane region" description="Helical" evidence="6">
    <location>
        <begin position="108"/>
        <end position="129"/>
    </location>
</feature>
<keyword evidence="9" id="KW-1185">Reference proteome</keyword>
<reference evidence="8 9" key="1">
    <citation type="submission" date="2020-08" db="EMBL/GenBank/DDBJ databases">
        <title>Genomic Encyclopedia of Type Strains, Phase IV (KMG-IV): sequencing the most valuable type-strain genomes for metagenomic binning, comparative biology and taxonomic classification.</title>
        <authorList>
            <person name="Goeker M."/>
        </authorList>
    </citation>
    <scope>NUCLEOTIDE SEQUENCE [LARGE SCALE GENOMIC DNA]</scope>
    <source>
        <strain evidence="8 9">DSM 102189</strain>
    </source>
</reference>
<evidence type="ECO:0000256" key="3">
    <source>
        <dbReference type="ARBA" id="ARBA00022692"/>
    </source>
</evidence>
<dbReference type="RefSeq" id="WP_184195580.1">
    <property type="nucleotide sequence ID" value="NZ_BMOX01000086.1"/>
</dbReference>
<proteinExistence type="predicted"/>
<protein>
    <submittedName>
        <fullName evidence="8">Tight adherence protein C</fullName>
    </submittedName>
</protein>